<keyword evidence="3" id="KW-1185">Reference proteome</keyword>
<keyword evidence="1" id="KW-1133">Transmembrane helix</keyword>
<gene>
    <name evidence="2" type="ORF">GCM10022231_27820</name>
</gene>
<feature type="transmembrane region" description="Helical" evidence="1">
    <location>
        <begin position="127"/>
        <end position="148"/>
    </location>
</feature>
<dbReference type="Proteomes" id="UP001418444">
    <property type="component" value="Unassembled WGS sequence"/>
</dbReference>
<organism evidence="2 3">
    <name type="scientific">Gordonia caeni</name>
    <dbReference type="NCBI Taxonomy" id="1007097"/>
    <lineage>
        <taxon>Bacteria</taxon>
        <taxon>Bacillati</taxon>
        <taxon>Actinomycetota</taxon>
        <taxon>Actinomycetes</taxon>
        <taxon>Mycobacteriales</taxon>
        <taxon>Gordoniaceae</taxon>
        <taxon>Gordonia</taxon>
    </lineage>
</organism>
<feature type="transmembrane region" description="Helical" evidence="1">
    <location>
        <begin position="35"/>
        <end position="68"/>
    </location>
</feature>
<accession>A0ABP7PH29</accession>
<evidence type="ECO:0000256" key="1">
    <source>
        <dbReference type="SAM" id="Phobius"/>
    </source>
</evidence>
<reference evidence="3" key="1">
    <citation type="journal article" date="2019" name="Int. J. Syst. Evol. Microbiol.">
        <title>The Global Catalogue of Microorganisms (GCM) 10K type strain sequencing project: providing services to taxonomists for standard genome sequencing and annotation.</title>
        <authorList>
            <consortium name="The Broad Institute Genomics Platform"/>
            <consortium name="The Broad Institute Genome Sequencing Center for Infectious Disease"/>
            <person name="Wu L."/>
            <person name="Ma J."/>
        </authorList>
    </citation>
    <scope>NUCLEOTIDE SEQUENCE [LARGE SCALE GENOMIC DNA]</scope>
    <source>
        <strain evidence="3">JCM 16923</strain>
    </source>
</reference>
<comment type="caution">
    <text evidence="2">The sequence shown here is derived from an EMBL/GenBank/DDBJ whole genome shotgun (WGS) entry which is preliminary data.</text>
</comment>
<protein>
    <submittedName>
        <fullName evidence="2">Uncharacterized protein</fullName>
    </submittedName>
</protein>
<proteinExistence type="predicted"/>
<evidence type="ECO:0000313" key="2">
    <source>
        <dbReference type="EMBL" id="GAA3965484.1"/>
    </source>
</evidence>
<name>A0ABP7PH29_9ACTN</name>
<keyword evidence="1" id="KW-0472">Membrane</keyword>
<dbReference type="RefSeq" id="WP_344784784.1">
    <property type="nucleotide sequence ID" value="NZ_BAAAZW010000008.1"/>
</dbReference>
<keyword evidence="1" id="KW-0812">Transmembrane</keyword>
<feature type="transmembrane region" description="Helical" evidence="1">
    <location>
        <begin position="103"/>
        <end position="121"/>
    </location>
</feature>
<evidence type="ECO:0000313" key="3">
    <source>
        <dbReference type="Proteomes" id="UP001418444"/>
    </source>
</evidence>
<sequence>MTTRNHTLPGLLLARSANSWGDERERAVMLEAYAYVFILATYLLWTVGAVIAWFIPAWVTVILFLVFLFPSLEWQRYTGARGVDANTLAYTGGSLLRTALTGAYFGACALSMWASAALQWVPDSSSTLRGGLVGGLCGGAAAILFGWWSAKKKAAQSDADVPDEF</sequence>
<dbReference type="EMBL" id="BAAAZW010000008">
    <property type="protein sequence ID" value="GAA3965484.1"/>
    <property type="molecule type" value="Genomic_DNA"/>
</dbReference>